<organism evidence="2 3">
    <name type="scientific">Hydnomerulius pinastri MD-312</name>
    <dbReference type="NCBI Taxonomy" id="994086"/>
    <lineage>
        <taxon>Eukaryota</taxon>
        <taxon>Fungi</taxon>
        <taxon>Dikarya</taxon>
        <taxon>Basidiomycota</taxon>
        <taxon>Agaricomycotina</taxon>
        <taxon>Agaricomycetes</taxon>
        <taxon>Agaricomycetidae</taxon>
        <taxon>Boletales</taxon>
        <taxon>Boletales incertae sedis</taxon>
        <taxon>Leucogyrophana</taxon>
    </lineage>
</organism>
<dbReference type="Proteomes" id="UP000053820">
    <property type="component" value="Unassembled WGS sequence"/>
</dbReference>
<feature type="non-terminal residue" evidence="2">
    <location>
        <position position="68"/>
    </location>
</feature>
<feature type="signal peptide" evidence="1">
    <location>
        <begin position="1"/>
        <end position="17"/>
    </location>
</feature>
<evidence type="ECO:0000313" key="3">
    <source>
        <dbReference type="Proteomes" id="UP000053820"/>
    </source>
</evidence>
<evidence type="ECO:0000256" key="1">
    <source>
        <dbReference type="SAM" id="SignalP"/>
    </source>
</evidence>
<evidence type="ECO:0000313" key="2">
    <source>
        <dbReference type="EMBL" id="KIJ57892.1"/>
    </source>
</evidence>
<name>A0A0C9W6P3_9AGAM</name>
<proteinExistence type="predicted"/>
<accession>A0A0C9W6P3</accession>
<gene>
    <name evidence="2" type="ORF">HYDPIDRAFT_120201</name>
</gene>
<feature type="chain" id="PRO_5002205183" description="Secreted protein" evidence="1">
    <location>
        <begin position="18"/>
        <end position="68"/>
    </location>
</feature>
<dbReference type="EMBL" id="KN840060">
    <property type="protein sequence ID" value="KIJ57892.1"/>
    <property type="molecule type" value="Genomic_DNA"/>
</dbReference>
<protein>
    <recommendedName>
        <fullName evidence="4">Secreted protein</fullName>
    </recommendedName>
</protein>
<dbReference type="AlphaFoldDB" id="A0A0C9W6P3"/>
<dbReference type="HOGENOM" id="CLU_2800936_0_0_1"/>
<reference evidence="2 3" key="1">
    <citation type="submission" date="2014-04" db="EMBL/GenBank/DDBJ databases">
        <title>Evolutionary Origins and Diversification of the Mycorrhizal Mutualists.</title>
        <authorList>
            <consortium name="DOE Joint Genome Institute"/>
            <consortium name="Mycorrhizal Genomics Consortium"/>
            <person name="Kohler A."/>
            <person name="Kuo A."/>
            <person name="Nagy L.G."/>
            <person name="Floudas D."/>
            <person name="Copeland A."/>
            <person name="Barry K.W."/>
            <person name="Cichocki N."/>
            <person name="Veneault-Fourrey C."/>
            <person name="LaButti K."/>
            <person name="Lindquist E.A."/>
            <person name="Lipzen A."/>
            <person name="Lundell T."/>
            <person name="Morin E."/>
            <person name="Murat C."/>
            <person name="Riley R."/>
            <person name="Ohm R."/>
            <person name="Sun H."/>
            <person name="Tunlid A."/>
            <person name="Henrissat B."/>
            <person name="Grigoriev I.V."/>
            <person name="Hibbett D.S."/>
            <person name="Martin F."/>
        </authorList>
    </citation>
    <scope>NUCLEOTIDE SEQUENCE [LARGE SCALE GENOMIC DNA]</scope>
    <source>
        <strain evidence="2 3">MD-312</strain>
    </source>
</reference>
<evidence type="ECO:0008006" key="4">
    <source>
        <dbReference type="Google" id="ProtNLM"/>
    </source>
</evidence>
<keyword evidence="3" id="KW-1185">Reference proteome</keyword>
<keyword evidence="1" id="KW-0732">Signal</keyword>
<sequence>MLLVGLWLNVLFELCCCPVVLEARLYTQLPFAAVYIVSTGPHRNPLLLPIAVQRYIQKMPHPTSTLSL</sequence>